<dbReference type="SUPFAM" id="SSF52540">
    <property type="entry name" value="P-loop containing nucleoside triphosphate hydrolases"/>
    <property type="match status" value="1"/>
</dbReference>
<feature type="region of interest" description="Disordered" evidence="10">
    <location>
        <begin position="117"/>
        <end position="141"/>
    </location>
</feature>
<dbReference type="GO" id="GO:0071897">
    <property type="term" value="P:DNA biosynthetic process"/>
    <property type="evidence" value="ECO:0007669"/>
    <property type="project" value="UniProtKB-KW"/>
</dbReference>
<keyword evidence="12" id="KW-1185">Reference proteome</keyword>
<dbReference type="PANTHER" id="PTHR11441:SF0">
    <property type="entry name" value="THYMIDINE KINASE, CYTOSOLIC"/>
    <property type="match status" value="1"/>
</dbReference>
<name>A0A3R7S2P3_9TRYP</name>
<evidence type="ECO:0000256" key="3">
    <source>
        <dbReference type="ARBA" id="ARBA00022634"/>
    </source>
</evidence>
<dbReference type="Gene3D" id="3.30.60.20">
    <property type="match status" value="1"/>
</dbReference>
<dbReference type="InterPro" id="IPR001267">
    <property type="entry name" value="Thymidine_kinase"/>
</dbReference>
<dbReference type="GO" id="GO:0005524">
    <property type="term" value="F:ATP binding"/>
    <property type="evidence" value="ECO:0007669"/>
    <property type="project" value="UniProtKB-KW"/>
</dbReference>
<evidence type="ECO:0000256" key="8">
    <source>
        <dbReference type="RuleBase" id="RU000544"/>
    </source>
</evidence>
<comment type="similarity">
    <text evidence="1 9">Belongs to the thymidine kinase family.</text>
</comment>
<dbReference type="InterPro" id="IPR027417">
    <property type="entry name" value="P-loop_NTPase"/>
</dbReference>
<gene>
    <name evidence="11" type="ORF">Tco025E_04050</name>
</gene>
<dbReference type="GO" id="GO:0004797">
    <property type="term" value="F:thymidine kinase activity"/>
    <property type="evidence" value="ECO:0007669"/>
    <property type="project" value="UniProtKB-EC"/>
</dbReference>
<evidence type="ECO:0000256" key="4">
    <source>
        <dbReference type="ARBA" id="ARBA00022679"/>
    </source>
</evidence>
<dbReference type="OrthoDB" id="439028at2759"/>
<evidence type="ECO:0000256" key="7">
    <source>
        <dbReference type="ARBA" id="ARBA00022840"/>
    </source>
</evidence>
<accession>A0A3R7S2P3</accession>
<dbReference type="GeneID" id="40317661"/>
<dbReference type="PANTHER" id="PTHR11441">
    <property type="entry name" value="THYMIDINE KINASE"/>
    <property type="match status" value="1"/>
</dbReference>
<dbReference type="EMBL" id="MKKU01000192">
    <property type="protein sequence ID" value="RNF19909.1"/>
    <property type="molecule type" value="Genomic_DNA"/>
</dbReference>
<evidence type="ECO:0000256" key="9">
    <source>
        <dbReference type="RuleBase" id="RU004165"/>
    </source>
</evidence>
<dbReference type="SUPFAM" id="SSF57716">
    <property type="entry name" value="Glucocorticoid receptor-like (DNA-binding domain)"/>
    <property type="match status" value="1"/>
</dbReference>
<proteinExistence type="inferred from homology"/>
<keyword evidence="5 8" id="KW-0547">Nucleotide-binding</keyword>
<evidence type="ECO:0000256" key="1">
    <source>
        <dbReference type="ARBA" id="ARBA00007587"/>
    </source>
</evidence>
<evidence type="ECO:0000256" key="6">
    <source>
        <dbReference type="ARBA" id="ARBA00022777"/>
    </source>
</evidence>
<evidence type="ECO:0000256" key="5">
    <source>
        <dbReference type="ARBA" id="ARBA00022741"/>
    </source>
</evidence>
<protein>
    <recommendedName>
        <fullName evidence="2 8">Thymidine kinase</fullName>
        <ecNumber evidence="2 8">2.7.1.21</ecNumber>
    </recommendedName>
</protein>
<evidence type="ECO:0000256" key="2">
    <source>
        <dbReference type="ARBA" id="ARBA00012118"/>
    </source>
</evidence>
<evidence type="ECO:0000313" key="12">
    <source>
        <dbReference type="Proteomes" id="UP000284403"/>
    </source>
</evidence>
<comment type="catalytic activity">
    <reaction evidence="8">
        <text>thymidine + ATP = dTMP + ADP + H(+)</text>
        <dbReference type="Rhea" id="RHEA:19129"/>
        <dbReference type="ChEBI" id="CHEBI:15378"/>
        <dbReference type="ChEBI" id="CHEBI:17748"/>
        <dbReference type="ChEBI" id="CHEBI:30616"/>
        <dbReference type="ChEBI" id="CHEBI:63528"/>
        <dbReference type="ChEBI" id="CHEBI:456216"/>
        <dbReference type="EC" id="2.7.1.21"/>
    </reaction>
</comment>
<dbReference type="InterPro" id="IPR020633">
    <property type="entry name" value="Thymidine_kinase_CS"/>
</dbReference>
<evidence type="ECO:0000256" key="10">
    <source>
        <dbReference type="SAM" id="MobiDB-lite"/>
    </source>
</evidence>
<organism evidence="11 12">
    <name type="scientific">Trypanosoma conorhini</name>
    <dbReference type="NCBI Taxonomy" id="83891"/>
    <lineage>
        <taxon>Eukaryota</taxon>
        <taxon>Discoba</taxon>
        <taxon>Euglenozoa</taxon>
        <taxon>Kinetoplastea</taxon>
        <taxon>Metakinetoplastina</taxon>
        <taxon>Trypanosomatida</taxon>
        <taxon>Trypanosomatidae</taxon>
        <taxon>Trypanosoma</taxon>
    </lineage>
</organism>
<dbReference type="RefSeq" id="XP_029229023.1">
    <property type="nucleotide sequence ID" value="XM_029370963.1"/>
</dbReference>
<dbReference type="PROSITE" id="PS00603">
    <property type="entry name" value="TK_CELLULAR_TYPE"/>
    <property type="match status" value="1"/>
</dbReference>
<reference evidence="11 12" key="1">
    <citation type="journal article" date="2018" name="BMC Genomics">
        <title>Genomic comparison of Trypanosoma conorhini and Trypanosoma rangeli to Trypanosoma cruzi strains of high and low virulence.</title>
        <authorList>
            <person name="Bradwell K.R."/>
            <person name="Koparde V.N."/>
            <person name="Matveyev A.V."/>
            <person name="Serrano M.G."/>
            <person name="Alves J.M."/>
            <person name="Parikh H."/>
            <person name="Huang B."/>
            <person name="Lee V."/>
            <person name="Espinosa-Alvarez O."/>
            <person name="Ortiz P.A."/>
            <person name="Costa-Martins A.G."/>
            <person name="Teixeira M.M."/>
            <person name="Buck G.A."/>
        </authorList>
    </citation>
    <scope>NUCLEOTIDE SEQUENCE [LARGE SCALE GENOMIC DNA]</scope>
    <source>
        <strain evidence="11 12">025E</strain>
    </source>
</reference>
<keyword evidence="6 8" id="KW-0418">Kinase</keyword>
<dbReference type="EC" id="2.7.1.21" evidence="2 8"/>
<evidence type="ECO:0000313" key="11">
    <source>
        <dbReference type="EMBL" id="RNF19909.1"/>
    </source>
</evidence>
<dbReference type="Gene3D" id="3.40.50.300">
    <property type="entry name" value="P-loop containing nucleotide triphosphate hydrolases"/>
    <property type="match status" value="1"/>
</dbReference>
<dbReference type="Pfam" id="PF00265">
    <property type="entry name" value="TK"/>
    <property type="match status" value="2"/>
</dbReference>
<keyword evidence="4 8" id="KW-0808">Transferase</keyword>
<dbReference type="AlphaFoldDB" id="A0A3R7S2P3"/>
<keyword evidence="7 8" id="KW-0067">ATP-binding</keyword>
<comment type="caution">
    <text evidence="11">The sequence shown here is derived from an EMBL/GenBank/DDBJ whole genome shotgun (WGS) entry which is preliminary data.</text>
</comment>
<dbReference type="Proteomes" id="UP000284403">
    <property type="component" value="Unassembled WGS sequence"/>
</dbReference>
<sequence>MAGNGGEGRCRQDAPVGRLELILGPMFAGKTSALIQRVSRLRSVGRRCLVVTHRSDTRYRNAAKARLPDGTEGSPSAACELTTHSQHTRYAADVAVSALWELQRVAASVKAGGNCRRVGGAPDGGSTTSEARSREDAAAGGDAGALDWREYDVIAVDEGQFFPDLYDFCTAAVAQGKWVFVASLDGDCRQQLFGEAYRLLPQCEAVEKLAAICARCRTRDAFFTRRRVEAEEVVMVGGADLYEPTCRRCLAEDPAAARGAAKPEGQ</sequence>
<dbReference type="GO" id="GO:0046104">
    <property type="term" value="P:thymidine metabolic process"/>
    <property type="evidence" value="ECO:0007669"/>
    <property type="project" value="TreeGrafter"/>
</dbReference>
<keyword evidence="3 8" id="KW-0237">DNA synthesis</keyword>